<keyword evidence="2" id="KW-1185">Reference proteome</keyword>
<dbReference type="RefSeq" id="WP_143131437.1">
    <property type="nucleotide sequence ID" value="NZ_FZOT01000026.1"/>
</dbReference>
<organism evidence="1 2">
    <name type="scientific">Noviherbaspirillum humi</name>
    <dbReference type="NCBI Taxonomy" id="1688639"/>
    <lineage>
        <taxon>Bacteria</taxon>
        <taxon>Pseudomonadati</taxon>
        <taxon>Pseudomonadota</taxon>
        <taxon>Betaproteobacteria</taxon>
        <taxon>Burkholderiales</taxon>
        <taxon>Oxalobacteraceae</taxon>
        <taxon>Noviherbaspirillum</taxon>
    </lineage>
</organism>
<dbReference type="OrthoDB" id="9128359at2"/>
<evidence type="ECO:0008006" key="3">
    <source>
        <dbReference type="Google" id="ProtNLM"/>
    </source>
</evidence>
<reference evidence="1 2" key="1">
    <citation type="submission" date="2017-06" db="EMBL/GenBank/DDBJ databases">
        <authorList>
            <person name="Kim H.J."/>
            <person name="Triplett B.A."/>
        </authorList>
    </citation>
    <scope>NUCLEOTIDE SEQUENCE [LARGE SCALE GENOMIC DNA]</scope>
    <source>
        <strain evidence="1 2">U15</strain>
    </source>
</reference>
<name>A0A239LTP0_9BURK</name>
<dbReference type="Proteomes" id="UP000198284">
    <property type="component" value="Unassembled WGS sequence"/>
</dbReference>
<dbReference type="AlphaFoldDB" id="A0A239LTP0"/>
<sequence>MHPQLLLSKRLFTEGTEFAKRPDAVSCGLAISLFQDAVELFIWALIKERSINVKEQSPFTTNLDAIEKAGLVLSDRAKIQELNKARVNFKHYGNLPAPDEARKFEIYSRDFLRTGISEHFGYDFDSISLVDLVSDAEARTHLQAAEKLLSLGNFQDSLKELGIAKWILFNHLNQYIPRVSTSLSYADRVLTKANLGTRVEVFSYIADYLSVLREISLVTLLRIPFDDYTFLRTILPNTSRSESGKWHTVFTNGYVQSEADCNRCISILVELSIRLESVV</sequence>
<protein>
    <recommendedName>
        <fullName evidence="3">HEPN domain-containing protein</fullName>
    </recommendedName>
</protein>
<evidence type="ECO:0000313" key="1">
    <source>
        <dbReference type="EMBL" id="SNT33322.1"/>
    </source>
</evidence>
<gene>
    <name evidence="1" type="ORF">SAMN06265795_12615</name>
</gene>
<evidence type="ECO:0000313" key="2">
    <source>
        <dbReference type="Proteomes" id="UP000198284"/>
    </source>
</evidence>
<dbReference type="EMBL" id="FZOT01000026">
    <property type="protein sequence ID" value="SNT33322.1"/>
    <property type="molecule type" value="Genomic_DNA"/>
</dbReference>
<accession>A0A239LTP0</accession>
<proteinExistence type="predicted"/>